<dbReference type="EMBL" id="CATOUU010000380">
    <property type="protein sequence ID" value="CAI9927108.1"/>
    <property type="molecule type" value="Genomic_DNA"/>
</dbReference>
<feature type="domain" description="Myb-like" evidence="1">
    <location>
        <begin position="13"/>
        <end position="60"/>
    </location>
</feature>
<dbReference type="PANTHER" id="PTHR45614">
    <property type="entry name" value="MYB PROTEIN-RELATED"/>
    <property type="match status" value="1"/>
</dbReference>
<dbReference type="InterPro" id="IPR017930">
    <property type="entry name" value="Myb_dom"/>
</dbReference>
<dbReference type="PROSITE" id="PS51294">
    <property type="entry name" value="HTH_MYB"/>
    <property type="match status" value="1"/>
</dbReference>
<dbReference type="PROSITE" id="PS50090">
    <property type="entry name" value="MYB_LIKE"/>
    <property type="match status" value="2"/>
</dbReference>
<dbReference type="Pfam" id="PF00249">
    <property type="entry name" value="Myb_DNA-binding"/>
    <property type="match status" value="1"/>
</dbReference>
<dbReference type="Gene3D" id="1.10.10.60">
    <property type="entry name" value="Homeodomain-like"/>
    <property type="match status" value="2"/>
</dbReference>
<dbReference type="Proteomes" id="UP001642409">
    <property type="component" value="Unassembled WGS sequence"/>
</dbReference>
<reference evidence="4 5" key="2">
    <citation type="submission" date="2024-07" db="EMBL/GenBank/DDBJ databases">
        <authorList>
            <person name="Akdeniz Z."/>
        </authorList>
    </citation>
    <scope>NUCLEOTIDE SEQUENCE [LARGE SCALE GENOMIC DNA]</scope>
</reference>
<gene>
    <name evidence="3" type="ORF">HINF_LOCUS14753</name>
    <name evidence="4" type="ORF">HINF_LOCUS1664</name>
</gene>
<dbReference type="AlphaFoldDB" id="A0AA86NXE0"/>
<evidence type="ECO:0000313" key="4">
    <source>
        <dbReference type="EMBL" id="CAL5971956.1"/>
    </source>
</evidence>
<evidence type="ECO:0000313" key="3">
    <source>
        <dbReference type="EMBL" id="CAI9927108.1"/>
    </source>
</evidence>
<name>A0AA86NXE0_9EUKA</name>
<feature type="domain" description="HTH myb-type" evidence="2">
    <location>
        <begin position="69"/>
        <end position="118"/>
    </location>
</feature>
<dbReference type="CDD" id="cd00167">
    <property type="entry name" value="SANT"/>
    <property type="match status" value="2"/>
</dbReference>
<evidence type="ECO:0000259" key="1">
    <source>
        <dbReference type="PROSITE" id="PS50090"/>
    </source>
</evidence>
<dbReference type="GO" id="GO:0000981">
    <property type="term" value="F:DNA-binding transcription factor activity, RNA polymerase II-specific"/>
    <property type="evidence" value="ECO:0007669"/>
    <property type="project" value="TreeGrafter"/>
</dbReference>
<accession>A0AA86NXE0</accession>
<dbReference type="InterPro" id="IPR009057">
    <property type="entry name" value="Homeodomain-like_sf"/>
</dbReference>
<dbReference type="InterPro" id="IPR001005">
    <property type="entry name" value="SANT/Myb"/>
</dbReference>
<dbReference type="GO" id="GO:0005634">
    <property type="term" value="C:nucleus"/>
    <property type="evidence" value="ECO:0007669"/>
    <property type="project" value="TreeGrafter"/>
</dbReference>
<feature type="domain" description="Myb-like" evidence="1">
    <location>
        <begin position="64"/>
        <end position="114"/>
    </location>
</feature>
<dbReference type="EMBL" id="CAXDID020000003">
    <property type="protein sequence ID" value="CAL5971956.1"/>
    <property type="molecule type" value="Genomic_DNA"/>
</dbReference>
<sequence length="144" mass="17828">MLNQVNKRNYCQWSQDEKDLLQRLVNQYLQNNKKPDWIEIQKNIVTKTYRQCYDQYVLLIKIPKQQNIRHDWTSEEENKLLNVFRQIPYKWEQIQIHFQNMTINQLKNKYNSLKQKDTVTFERDSHEKKDTLIVQLEQILKRCQ</sequence>
<dbReference type="SMART" id="SM00717">
    <property type="entry name" value="SANT"/>
    <property type="match status" value="2"/>
</dbReference>
<keyword evidence="5" id="KW-1185">Reference proteome</keyword>
<evidence type="ECO:0000313" key="5">
    <source>
        <dbReference type="Proteomes" id="UP001642409"/>
    </source>
</evidence>
<evidence type="ECO:0000259" key="2">
    <source>
        <dbReference type="PROSITE" id="PS51294"/>
    </source>
</evidence>
<dbReference type="InterPro" id="IPR050560">
    <property type="entry name" value="MYB_TF"/>
</dbReference>
<comment type="caution">
    <text evidence="3">The sequence shown here is derived from an EMBL/GenBank/DDBJ whole genome shotgun (WGS) entry which is preliminary data.</text>
</comment>
<proteinExistence type="predicted"/>
<organism evidence="3">
    <name type="scientific">Hexamita inflata</name>
    <dbReference type="NCBI Taxonomy" id="28002"/>
    <lineage>
        <taxon>Eukaryota</taxon>
        <taxon>Metamonada</taxon>
        <taxon>Diplomonadida</taxon>
        <taxon>Hexamitidae</taxon>
        <taxon>Hexamitinae</taxon>
        <taxon>Hexamita</taxon>
    </lineage>
</organism>
<dbReference type="GO" id="GO:0000978">
    <property type="term" value="F:RNA polymerase II cis-regulatory region sequence-specific DNA binding"/>
    <property type="evidence" value="ECO:0007669"/>
    <property type="project" value="TreeGrafter"/>
</dbReference>
<dbReference type="SUPFAM" id="SSF46689">
    <property type="entry name" value="Homeodomain-like"/>
    <property type="match status" value="1"/>
</dbReference>
<protein>
    <submittedName>
        <fullName evidence="3">Myb-like DNA-binding domain-containing protein</fullName>
    </submittedName>
    <submittedName>
        <fullName evidence="4">Myb-like_DNA-binding domain-containing protein</fullName>
    </submittedName>
</protein>
<keyword evidence="3" id="KW-0238">DNA-binding</keyword>
<reference evidence="3" key="1">
    <citation type="submission" date="2023-06" db="EMBL/GenBank/DDBJ databases">
        <authorList>
            <person name="Kurt Z."/>
        </authorList>
    </citation>
    <scope>NUCLEOTIDE SEQUENCE</scope>
</reference>